<organism evidence="1 2">
    <name type="scientific">Nematocida parisii (strain ERTm3)</name>
    <name type="common">Nematode killer fungus</name>
    <dbReference type="NCBI Taxonomy" id="935791"/>
    <lineage>
        <taxon>Eukaryota</taxon>
        <taxon>Fungi</taxon>
        <taxon>Fungi incertae sedis</taxon>
        <taxon>Microsporidia</taxon>
        <taxon>Nematocida</taxon>
    </lineage>
</organism>
<evidence type="ECO:0000313" key="2">
    <source>
        <dbReference type="Proteomes" id="UP000002872"/>
    </source>
</evidence>
<proteinExistence type="predicted"/>
<keyword evidence="2" id="KW-1185">Reference proteome</keyword>
<evidence type="ECO:0000313" key="1">
    <source>
        <dbReference type="EMBL" id="EIJ87100.1"/>
    </source>
</evidence>
<dbReference type="HOGENOM" id="CLU_2043689_0_0_1"/>
<dbReference type="OrthoDB" id="10476473at2759"/>
<dbReference type="InParanoid" id="I3ED03"/>
<reference evidence="1" key="1">
    <citation type="submission" date="2011-01" db="EMBL/GenBank/DDBJ databases">
        <title>The Genome Sequence of Nematocida parisii strain ERTm3.</title>
        <authorList>
            <consortium name="The Broad Institute Genome Sequencing Platform"/>
            <consortium name="The Broad Institute Genome Sequencing Center for Infectious Disease"/>
            <person name="Cuomo C."/>
            <person name="Troemel E."/>
            <person name="Young S.K."/>
            <person name="Zeng Q."/>
            <person name="Gargeya S."/>
            <person name="Fitzgerald M."/>
            <person name="Haas B."/>
            <person name="Abouelleil A."/>
            <person name="Alvarado L."/>
            <person name="Arachchi H.M."/>
            <person name="Berlin A."/>
            <person name="Chapman S.B."/>
            <person name="Gearin G."/>
            <person name="Goldberg J."/>
            <person name="Griggs A."/>
            <person name="Gujja S."/>
            <person name="Hansen M."/>
            <person name="Heiman D."/>
            <person name="Howarth C."/>
            <person name="Larimer J."/>
            <person name="Lui A."/>
            <person name="MacDonald P.J.P."/>
            <person name="McCowen C."/>
            <person name="Montmayeur A."/>
            <person name="Murphy C."/>
            <person name="Neiman D."/>
            <person name="Pearson M."/>
            <person name="Priest M."/>
            <person name="Roberts A."/>
            <person name="Saif S."/>
            <person name="Shea T."/>
            <person name="Sisk P."/>
            <person name="Stolte C."/>
            <person name="Sykes S."/>
            <person name="Wortman J."/>
            <person name="Nusbaum C."/>
            <person name="Birren B."/>
        </authorList>
    </citation>
    <scope>NUCLEOTIDE SEQUENCE</scope>
    <source>
        <strain evidence="1">ERTm3</strain>
    </source>
</reference>
<dbReference type="VEuPathDB" id="MicrosporidiaDB:NEQG_02707"/>
<protein>
    <submittedName>
        <fullName evidence="1">Uncharacterized protein</fullName>
    </submittedName>
</protein>
<dbReference type="EMBL" id="GL870896">
    <property type="protein sequence ID" value="EIJ87100.1"/>
    <property type="molecule type" value="Genomic_DNA"/>
</dbReference>
<name>I3ED03_NEMP3</name>
<dbReference type="AlphaFoldDB" id="I3ED03"/>
<sequence>IATTNLSYCLKVPEEFSMPTTYEEFLKGNFLCNPKFLIQSYFFEYIDSVEMYREFVRAVYELITEQILNKDEKKSENISMKTGKKAQEVFDSLFIKQDSAELPSKVKYIKHFRLVEHKLNDELQPMPYFEKKIYYVNSKKN</sequence>
<gene>
    <name evidence="1" type="ORF">NEQG_02707</name>
</gene>
<accession>I3ED03</accession>
<feature type="non-terminal residue" evidence="1">
    <location>
        <position position="1"/>
    </location>
</feature>
<dbReference type="Proteomes" id="UP000002872">
    <property type="component" value="Unassembled WGS sequence"/>
</dbReference>